<reference evidence="1 2" key="1">
    <citation type="journal article" date="2013" name="Genome Biol.">
        <title>The genome sequence of the most widely cultivated cacao type and its use to identify candidate genes regulating pod color.</title>
        <authorList>
            <person name="Motamayor J.C."/>
            <person name="Mockaitis K."/>
            <person name="Schmutz J."/>
            <person name="Haiminen N."/>
            <person name="Iii D.L."/>
            <person name="Cornejo O."/>
            <person name="Findley S.D."/>
            <person name="Zheng P."/>
            <person name="Utro F."/>
            <person name="Royaert S."/>
            <person name="Saski C."/>
            <person name="Jenkins J."/>
            <person name="Podicheti R."/>
            <person name="Zhao M."/>
            <person name="Scheffler B.E."/>
            <person name="Stack J.C."/>
            <person name="Feltus F.A."/>
            <person name="Mustiga G.M."/>
            <person name="Amores F."/>
            <person name="Phillips W."/>
            <person name="Marelli J.P."/>
            <person name="May G.D."/>
            <person name="Shapiro H."/>
            <person name="Ma J."/>
            <person name="Bustamante C.D."/>
            <person name="Schnell R.J."/>
            <person name="Main D."/>
            <person name="Gilbert D."/>
            <person name="Parida L."/>
            <person name="Kuhn D.N."/>
        </authorList>
    </citation>
    <scope>NUCLEOTIDE SEQUENCE [LARGE SCALE GENOMIC DNA]</scope>
    <source>
        <strain evidence="2">cv. Matina 1-6</strain>
    </source>
</reference>
<dbReference type="Gramene" id="EOY18889">
    <property type="protein sequence ID" value="EOY18889"/>
    <property type="gene ID" value="TCM_043388"/>
</dbReference>
<protein>
    <recommendedName>
        <fullName evidence="3">FAR1 domain-containing protein</fullName>
    </recommendedName>
</protein>
<proteinExistence type="predicted"/>
<accession>A0A061FVQ2</accession>
<gene>
    <name evidence="1" type="ORF">TCM_043388</name>
</gene>
<evidence type="ECO:0008006" key="3">
    <source>
        <dbReference type="Google" id="ProtNLM"/>
    </source>
</evidence>
<name>A0A061FVQ2_THECC</name>
<dbReference type="Proteomes" id="UP000026915">
    <property type="component" value="Chromosome 10"/>
</dbReference>
<dbReference type="EMBL" id="CM001888">
    <property type="protein sequence ID" value="EOY18889.1"/>
    <property type="molecule type" value="Genomic_DNA"/>
</dbReference>
<organism evidence="1 2">
    <name type="scientific">Theobroma cacao</name>
    <name type="common">Cacao</name>
    <name type="synonym">Cocoa</name>
    <dbReference type="NCBI Taxonomy" id="3641"/>
    <lineage>
        <taxon>Eukaryota</taxon>
        <taxon>Viridiplantae</taxon>
        <taxon>Streptophyta</taxon>
        <taxon>Embryophyta</taxon>
        <taxon>Tracheophyta</taxon>
        <taxon>Spermatophyta</taxon>
        <taxon>Magnoliopsida</taxon>
        <taxon>eudicotyledons</taxon>
        <taxon>Gunneridae</taxon>
        <taxon>Pentapetalae</taxon>
        <taxon>rosids</taxon>
        <taxon>malvids</taxon>
        <taxon>Malvales</taxon>
        <taxon>Malvaceae</taxon>
        <taxon>Byttnerioideae</taxon>
        <taxon>Theobroma</taxon>
    </lineage>
</organism>
<keyword evidence="2" id="KW-1185">Reference proteome</keyword>
<dbReference type="HOGENOM" id="CLU_2594591_0_0_1"/>
<evidence type="ECO:0000313" key="2">
    <source>
        <dbReference type="Proteomes" id="UP000026915"/>
    </source>
</evidence>
<sequence>MWRGQQPVKARWPFLLTLLRRTTLRLSLRQSDGFWVLHLRNASHNHEPSSNMSAHPSYGHLKRGEIVDIEKLSISRIQSR</sequence>
<dbReference type="AlphaFoldDB" id="A0A061FVQ2"/>
<dbReference type="InParanoid" id="A0A061FVQ2"/>
<evidence type="ECO:0000313" key="1">
    <source>
        <dbReference type="EMBL" id="EOY18889.1"/>
    </source>
</evidence>